<proteinExistence type="predicted"/>
<name>A0AAV4T2E6_9ARAC</name>
<dbReference type="AlphaFoldDB" id="A0AAV4T2E6"/>
<evidence type="ECO:0000313" key="1">
    <source>
        <dbReference type="EMBL" id="GIY40868.1"/>
    </source>
</evidence>
<evidence type="ECO:0000313" key="2">
    <source>
        <dbReference type="Proteomes" id="UP001054837"/>
    </source>
</evidence>
<dbReference type="Proteomes" id="UP001054837">
    <property type="component" value="Unassembled WGS sequence"/>
</dbReference>
<gene>
    <name evidence="1" type="ORF">CDAR_378321</name>
</gene>
<protein>
    <recommendedName>
        <fullName evidence="3">Ycf15</fullName>
    </recommendedName>
</protein>
<sequence length="92" mass="10697">MRFFITKHPSPPKLKRGVKERMKPKECSFISTSRVAEEELISAHKHPLLHGGNKGRRDLSHSRCLHFVCICCFPYRGEDENDGGRTERFWSV</sequence>
<accession>A0AAV4T2E6</accession>
<dbReference type="EMBL" id="BPLQ01009016">
    <property type="protein sequence ID" value="GIY40868.1"/>
    <property type="molecule type" value="Genomic_DNA"/>
</dbReference>
<keyword evidence="2" id="KW-1185">Reference proteome</keyword>
<reference evidence="1 2" key="1">
    <citation type="submission" date="2021-06" db="EMBL/GenBank/DDBJ databases">
        <title>Caerostris darwini draft genome.</title>
        <authorList>
            <person name="Kono N."/>
            <person name="Arakawa K."/>
        </authorList>
    </citation>
    <scope>NUCLEOTIDE SEQUENCE [LARGE SCALE GENOMIC DNA]</scope>
</reference>
<organism evidence="1 2">
    <name type="scientific">Caerostris darwini</name>
    <dbReference type="NCBI Taxonomy" id="1538125"/>
    <lineage>
        <taxon>Eukaryota</taxon>
        <taxon>Metazoa</taxon>
        <taxon>Ecdysozoa</taxon>
        <taxon>Arthropoda</taxon>
        <taxon>Chelicerata</taxon>
        <taxon>Arachnida</taxon>
        <taxon>Araneae</taxon>
        <taxon>Araneomorphae</taxon>
        <taxon>Entelegynae</taxon>
        <taxon>Araneoidea</taxon>
        <taxon>Araneidae</taxon>
        <taxon>Caerostris</taxon>
    </lineage>
</organism>
<comment type="caution">
    <text evidence="1">The sequence shown here is derived from an EMBL/GenBank/DDBJ whole genome shotgun (WGS) entry which is preliminary data.</text>
</comment>
<evidence type="ECO:0008006" key="3">
    <source>
        <dbReference type="Google" id="ProtNLM"/>
    </source>
</evidence>